<evidence type="ECO:0000256" key="7">
    <source>
        <dbReference type="RuleBase" id="RU000682"/>
    </source>
</evidence>
<feature type="domain" description="Homeobox" evidence="8">
    <location>
        <begin position="85"/>
        <end position="145"/>
    </location>
</feature>
<dbReference type="InterPro" id="IPR020479">
    <property type="entry name" value="HD_metazoa"/>
</dbReference>
<dbReference type="InterPro" id="IPR017970">
    <property type="entry name" value="Homeobox_CS"/>
</dbReference>
<dbReference type="CDD" id="cd00086">
    <property type="entry name" value="homeodomain"/>
    <property type="match status" value="1"/>
</dbReference>
<protein>
    <submittedName>
        <fullName evidence="9">K09362</fullName>
    </submittedName>
</protein>
<dbReference type="SUPFAM" id="SSF46689">
    <property type="entry name" value="Homeodomain-like"/>
    <property type="match status" value="1"/>
</dbReference>
<dbReference type="SMART" id="SM00389">
    <property type="entry name" value="HOX"/>
    <property type="match status" value="1"/>
</dbReference>
<reference evidence="9" key="1">
    <citation type="submission" date="2021-03" db="EMBL/GenBank/DDBJ databases">
        <authorList>
            <person name="Bekaert M."/>
        </authorList>
    </citation>
    <scope>NUCLEOTIDE SEQUENCE</scope>
</reference>
<dbReference type="GO" id="GO:0000981">
    <property type="term" value="F:DNA-binding transcription factor activity, RNA polymerase II-specific"/>
    <property type="evidence" value="ECO:0007669"/>
    <property type="project" value="InterPro"/>
</dbReference>
<keyword evidence="3 6" id="KW-0238">DNA-binding</keyword>
<feature type="DNA-binding region" description="Homeobox" evidence="6">
    <location>
        <begin position="87"/>
        <end position="146"/>
    </location>
</feature>
<name>A0A8S3R4R0_MYTED</name>
<dbReference type="InterPro" id="IPR050848">
    <property type="entry name" value="Homeobox_TF"/>
</dbReference>
<comment type="subcellular location">
    <subcellularLocation>
        <location evidence="1 6 7">Nucleus</location>
    </subcellularLocation>
</comment>
<evidence type="ECO:0000313" key="9">
    <source>
        <dbReference type="EMBL" id="CAG2203052.1"/>
    </source>
</evidence>
<dbReference type="Gene3D" id="1.10.10.60">
    <property type="entry name" value="Homeodomain-like"/>
    <property type="match status" value="1"/>
</dbReference>
<dbReference type="OrthoDB" id="6159439at2759"/>
<dbReference type="InterPro" id="IPR001356">
    <property type="entry name" value="HD"/>
</dbReference>
<dbReference type="PANTHER" id="PTHR24333">
    <property type="entry name" value="HOMEO BOX HB9 LIKE A-RELATED"/>
    <property type="match status" value="1"/>
</dbReference>
<accession>A0A8S3R4R0</accession>
<dbReference type="PROSITE" id="PS00027">
    <property type="entry name" value="HOMEOBOX_1"/>
    <property type="match status" value="1"/>
</dbReference>
<dbReference type="PROSITE" id="PS50071">
    <property type="entry name" value="HOMEOBOX_2"/>
    <property type="match status" value="1"/>
</dbReference>
<organism evidence="9 10">
    <name type="scientific">Mytilus edulis</name>
    <name type="common">Blue mussel</name>
    <dbReference type="NCBI Taxonomy" id="6550"/>
    <lineage>
        <taxon>Eukaryota</taxon>
        <taxon>Metazoa</taxon>
        <taxon>Spiralia</taxon>
        <taxon>Lophotrochozoa</taxon>
        <taxon>Mollusca</taxon>
        <taxon>Bivalvia</taxon>
        <taxon>Autobranchia</taxon>
        <taxon>Pteriomorphia</taxon>
        <taxon>Mytilida</taxon>
        <taxon>Mytiloidea</taxon>
        <taxon>Mytilidae</taxon>
        <taxon>Mytilinae</taxon>
        <taxon>Mytilus</taxon>
    </lineage>
</organism>
<dbReference type="GO" id="GO:0005634">
    <property type="term" value="C:nucleus"/>
    <property type="evidence" value="ECO:0007669"/>
    <property type="project" value="UniProtKB-SubCell"/>
</dbReference>
<evidence type="ECO:0000256" key="5">
    <source>
        <dbReference type="ARBA" id="ARBA00023242"/>
    </source>
</evidence>
<dbReference type="InterPro" id="IPR009057">
    <property type="entry name" value="Homeodomain-like_sf"/>
</dbReference>
<sequence>MEKMLSIPNIVRSNSFAPVAEPSSAFMNWSPVTPQYDPGCLPLNASRIQPEAVRKPYSFMDIMDSGSPVTSVFMGLMQRRKRRESRPRRQRTTFTSEQTLKLEIEYNRTEYISRPRRYEVAKLLSLSENQIKIWFQNRRAKEKRIEKAHIDQQIRNSTLPNTKETQPNNMYSLYNPYMWSYTAAAFNRILTDEQHKV</sequence>
<evidence type="ECO:0000256" key="1">
    <source>
        <dbReference type="ARBA" id="ARBA00004123"/>
    </source>
</evidence>
<dbReference type="Proteomes" id="UP000683360">
    <property type="component" value="Unassembled WGS sequence"/>
</dbReference>
<evidence type="ECO:0000256" key="3">
    <source>
        <dbReference type="ARBA" id="ARBA00023125"/>
    </source>
</evidence>
<keyword evidence="5 6" id="KW-0539">Nucleus</keyword>
<dbReference type="Pfam" id="PF00046">
    <property type="entry name" value="Homeodomain"/>
    <property type="match status" value="1"/>
</dbReference>
<dbReference type="FunFam" id="1.10.10.60:FF:000417">
    <property type="entry name" value="Even-skipped homeobox 1"/>
    <property type="match status" value="1"/>
</dbReference>
<evidence type="ECO:0000313" key="10">
    <source>
        <dbReference type="Proteomes" id="UP000683360"/>
    </source>
</evidence>
<keyword evidence="4 6" id="KW-0371">Homeobox</keyword>
<dbReference type="PRINTS" id="PR00024">
    <property type="entry name" value="HOMEOBOX"/>
</dbReference>
<comment type="caution">
    <text evidence="9">The sequence shown here is derived from an EMBL/GenBank/DDBJ whole genome shotgun (WGS) entry which is preliminary data.</text>
</comment>
<evidence type="ECO:0000259" key="8">
    <source>
        <dbReference type="PROSITE" id="PS50071"/>
    </source>
</evidence>
<evidence type="ECO:0000256" key="6">
    <source>
        <dbReference type="PROSITE-ProRule" id="PRU00108"/>
    </source>
</evidence>
<keyword evidence="2" id="KW-0217">Developmental protein</keyword>
<proteinExistence type="predicted"/>
<dbReference type="EMBL" id="CAJPWZ010000910">
    <property type="protein sequence ID" value="CAG2203052.1"/>
    <property type="molecule type" value="Genomic_DNA"/>
</dbReference>
<dbReference type="GO" id="GO:0003677">
    <property type="term" value="F:DNA binding"/>
    <property type="evidence" value="ECO:0007669"/>
    <property type="project" value="UniProtKB-UniRule"/>
</dbReference>
<evidence type="ECO:0000256" key="2">
    <source>
        <dbReference type="ARBA" id="ARBA00022473"/>
    </source>
</evidence>
<dbReference type="GO" id="GO:0048663">
    <property type="term" value="P:neuron fate commitment"/>
    <property type="evidence" value="ECO:0007669"/>
    <property type="project" value="UniProtKB-ARBA"/>
</dbReference>
<gene>
    <name evidence="9" type="ORF">MEDL_17573</name>
</gene>
<keyword evidence="10" id="KW-1185">Reference proteome</keyword>
<dbReference type="PANTHER" id="PTHR24333:SF8">
    <property type="entry name" value="HOMEOBOX PROTEIN CEH-62"/>
    <property type="match status" value="1"/>
</dbReference>
<dbReference type="AlphaFoldDB" id="A0A8S3R4R0"/>
<evidence type="ECO:0000256" key="4">
    <source>
        <dbReference type="ARBA" id="ARBA00023155"/>
    </source>
</evidence>